<protein>
    <submittedName>
        <fullName evidence="2">Uncharacterized protein</fullName>
    </submittedName>
</protein>
<feature type="signal peptide" evidence="1">
    <location>
        <begin position="1"/>
        <end position="19"/>
    </location>
</feature>
<evidence type="ECO:0000313" key="3">
    <source>
        <dbReference type="Proteomes" id="UP000471381"/>
    </source>
</evidence>
<proteinExistence type="predicted"/>
<dbReference type="AlphaFoldDB" id="A0A6N9TDV2"/>
<feature type="chain" id="PRO_5026941096" evidence="1">
    <location>
        <begin position="20"/>
        <end position="310"/>
    </location>
</feature>
<accession>A0A6N9TDV2</accession>
<evidence type="ECO:0000313" key="2">
    <source>
        <dbReference type="EMBL" id="NDW14255.1"/>
    </source>
</evidence>
<gene>
    <name evidence="2" type="ORF">GTQ48_01735</name>
</gene>
<organism evidence="2 3">
    <name type="scientific">Alteromonas genovensis</name>
    <dbReference type="NCBI Taxonomy" id="471225"/>
    <lineage>
        <taxon>Bacteria</taxon>
        <taxon>Pseudomonadati</taxon>
        <taxon>Pseudomonadota</taxon>
        <taxon>Gammaproteobacteria</taxon>
        <taxon>Alteromonadales</taxon>
        <taxon>Alteromonadaceae</taxon>
        <taxon>Alteromonas/Salinimonas group</taxon>
        <taxon>Alteromonas</taxon>
    </lineage>
</organism>
<evidence type="ECO:0000256" key="1">
    <source>
        <dbReference type="SAM" id="SignalP"/>
    </source>
</evidence>
<name>A0A6N9TDV2_9ALTE</name>
<sequence>MKLRLISLLLIVFSQTISAHGSSQVDGEWQPVLNTSKNSHVVTQIQSSPLGNEILIAYAGEGRLEVLAEDNTPFIRITQQGVFANWDHPMWFKVQTAGPRPLPEWVKDGNIEAKWTQVSKNNYYGWYDQRLVKSDEHADEWQIGIAVDGERQMIDGYFKSLNPPETRTLVTLDNSAAPIANLSAMIIPGVDSAIRVSYTGDHHMVVLDKQDEPMLRFSPKGVEANTASTGWKALGRKPYGAAVNDMESKNTEASDTKNSWVLLSSHSAYTWPDSRIQSDETGDSWAIPVFCHSDKVVKSIEGGWLEVAQR</sequence>
<keyword evidence="3" id="KW-1185">Reference proteome</keyword>
<dbReference type="EMBL" id="JAAAWO010000001">
    <property type="protein sequence ID" value="NDW14255.1"/>
    <property type="molecule type" value="Genomic_DNA"/>
</dbReference>
<dbReference type="RefSeq" id="WP_163104822.1">
    <property type="nucleotide sequence ID" value="NZ_JAAAWO010000001.1"/>
</dbReference>
<keyword evidence="1" id="KW-0732">Signal</keyword>
<dbReference type="Proteomes" id="UP000471381">
    <property type="component" value="Unassembled WGS sequence"/>
</dbReference>
<reference evidence="2 3" key="1">
    <citation type="submission" date="2020-01" db="EMBL/GenBank/DDBJ databases">
        <title>Genomes of bacteria type strains.</title>
        <authorList>
            <person name="Chen J."/>
            <person name="Zhu S."/>
            <person name="Yang J."/>
        </authorList>
    </citation>
    <scope>NUCLEOTIDE SEQUENCE [LARGE SCALE GENOMIC DNA]</scope>
    <source>
        <strain evidence="2 3">LMG 24078</strain>
    </source>
</reference>
<comment type="caution">
    <text evidence="2">The sequence shown here is derived from an EMBL/GenBank/DDBJ whole genome shotgun (WGS) entry which is preliminary data.</text>
</comment>